<sequence>MSDSTSSSLIIASAQSSSGLIINDDQILTVQAGGTAIDTQLDPSLRHTADDEDTGGEEDVYGSSLRTQVNDGDQEIYSGGVSISATVGNEGTVWVDGSGTTSALVISSGGSAEIGNDESAFAPTATAYDTTVLSGGNFFTDYNAIVNNTTVRGGGYMELADKGAVASSVVVQSGGVLLVDSGNTVQNATVESGAFFFAEPGASASNVTGSSAGYLVTTDNDVIEQMGFMSGSAPIQTVDLSDLPNPDDDILELLITPDTVINSLTLTSATEIQNYGTLSSIKYTASGEDQTEVDILSGGRLASGVLTAATTDTSHSASDVLMNIHVASGGSASSLVIESGTVLTLDAGASGTQLSAGMGGKIENSVFSSGTQIGVDGGITSSNAFSNGTTETIWGGTTTNDTFLSGANLYVEQPSVFTSSGAVPTIVRHDTFTDAGMELNRSVSGEIDHNTFIGSHALANIDDDPNAVISANTYLSGASLYLGGSGTTTTGDIFENGALEDLTSGASVSSQTFSNASLEMQNASASDLTLVNASLDVGGGSIIKNTEITSGTTLGLGDADFENVTIDEGAILTLPMDEAQVSIEDGVLYSTNYVTNAVSLLKIKGHGSSFKLETYGDSGNQQYILEEGTPCYCRGTLIETDAGEVGVEALKIGDLVKTRFNGYQPIRWIGRRAYSGQFATGNRDVLPVVFKAGALGCDAHGHALPRQDLAVSPLHAMYLDEVLVPAVHLVNGTSIVQAEAMDEVAYFHIELEKHDIILANGVESETFVDDGSRGMFHNAADYARLYPDALPTPATYCAPRVEEGQTLEIIRRRLNTQETQTPPATGPLEGYLDVATRTHLRGWARMPNSRTPVRLRILDNGRVLGEAVADQARPDVGDNCGFSFDIPGGLSPFVRHVLEVRRTDDNAAIGHSPWIMDMAAHSPVHTVIPVQPSGPLNGFVDCVSHENIAGWAYNPEKTDEPVALQILDNGQLLTTLVANGLRPDVKRAGACPTERCGFNVLLPASLSPFTQHVIEIRREQDGALLGKPHVLPAATAFDHTVEKAVEEAVAAAAGQPQQDDVLHFLLAQAERLKSARAAHQSGMAAHRISAARQRRAATPAPTRRKRMLVIDTRLPDAGRDAGSCAVLSHIRACAALGYEISFVAADQMLEGTSTLKTLPHVQVMTAPFYSSVEDVLRRQADSFDVIYLHRVETAARYTGLVRQFQKRGRVLYSVADLHFVRLARQAQVQCRPELLAQARRMKDTEYSAMRQVDAVISHSPEEAALLADMLPHMPVHVVPWAVTARPRVPAYARRQGVIFVGNYGHAPNIDAARWLVTEIMPHVWATAPHIRCVLAGAEMPDTIRVLAGRNVDVVGHVPDLTRVFDGARLSVAPLRFGAGIKGKVLDSLASGLPCVMTPVAAEGLFLPQTLQNLIGQDAKTLAALIVAAHEQEAFYKTASKAGRQFVRDQFSEQAVQDALRAAVNPAAARLQKVM</sequence>
<dbReference type="CDD" id="cd03801">
    <property type="entry name" value="GT4_PimA-like"/>
    <property type="match status" value="1"/>
</dbReference>
<protein>
    <recommendedName>
        <fullName evidence="1">Hedgehog/Intein (Hint) domain-containing protein</fullName>
    </recommendedName>
</protein>
<dbReference type="SUPFAM" id="SSF51294">
    <property type="entry name" value="Hedgehog/intein (Hint) domain"/>
    <property type="match status" value="1"/>
</dbReference>
<dbReference type="InterPro" id="IPR012332">
    <property type="entry name" value="Autotransporter_pectin_lyase_C"/>
</dbReference>
<dbReference type="NCBIfam" id="TIGR04415">
    <property type="entry name" value="O_hepto_targRPT"/>
    <property type="match status" value="2"/>
</dbReference>
<dbReference type="STRING" id="104102.AtDm6_0845"/>
<proteinExistence type="predicted"/>
<name>A0A094YWY0_9PROT</name>
<dbReference type="GeneID" id="89477712"/>
<dbReference type="Pfam" id="PF13692">
    <property type="entry name" value="Glyco_trans_1_4"/>
    <property type="match status" value="1"/>
</dbReference>
<dbReference type="Pfam" id="PF13403">
    <property type="entry name" value="Hint_2"/>
    <property type="match status" value="1"/>
</dbReference>
<dbReference type="Proteomes" id="UP000029448">
    <property type="component" value="Unassembled WGS sequence"/>
</dbReference>
<dbReference type="EMBL" id="JOKM01000021">
    <property type="protein sequence ID" value="KGB25164.1"/>
    <property type="molecule type" value="Genomic_DNA"/>
</dbReference>
<dbReference type="InterPro" id="IPR030930">
    <property type="entry name" value="AIDA"/>
</dbReference>
<reference evidence="2 3" key="1">
    <citation type="submission" date="2014-06" db="EMBL/GenBank/DDBJ databases">
        <title>Functional and comparative genomic analyses of the Drosophila gut microbiota identify candidate symbiosis factors.</title>
        <authorList>
            <person name="Newell P.D."/>
            <person name="Chaston J.M."/>
            <person name="Douglas A.E."/>
        </authorList>
    </citation>
    <scope>NUCLEOTIDE SEQUENCE [LARGE SCALE GENOMIC DNA]</scope>
    <source>
        <strain evidence="2 3">DmCS_006</strain>
    </source>
</reference>
<accession>A0A094YWY0</accession>
<dbReference type="PATRIC" id="fig|104102.7.peg.835"/>
<comment type="caution">
    <text evidence="2">The sequence shown here is derived from an EMBL/GenBank/DDBJ whole genome shotgun (WGS) entry which is preliminary data.</text>
</comment>
<evidence type="ECO:0000313" key="2">
    <source>
        <dbReference type="EMBL" id="KGB25164.1"/>
    </source>
</evidence>
<dbReference type="InterPro" id="IPR028992">
    <property type="entry name" value="Hedgehog/Intein_dom"/>
</dbReference>
<gene>
    <name evidence="2" type="ORF">AtDm6_0845</name>
</gene>
<dbReference type="RefSeq" id="WP_035378348.1">
    <property type="nucleotide sequence ID" value="NZ_JAUYUW010000001.1"/>
</dbReference>
<dbReference type="Gene3D" id="3.40.50.2000">
    <property type="entry name" value="Glycogen Phosphorylase B"/>
    <property type="match status" value="1"/>
</dbReference>
<evidence type="ECO:0000259" key="1">
    <source>
        <dbReference type="Pfam" id="PF13403"/>
    </source>
</evidence>
<dbReference type="Gene3D" id="2.160.20.20">
    <property type="match status" value="1"/>
</dbReference>
<keyword evidence="3" id="KW-1185">Reference proteome</keyword>
<dbReference type="SUPFAM" id="SSF53756">
    <property type="entry name" value="UDP-Glycosyltransferase/glycogen phosphorylase"/>
    <property type="match status" value="1"/>
</dbReference>
<dbReference type="InterPro" id="IPR036844">
    <property type="entry name" value="Hint_dom_sf"/>
</dbReference>
<evidence type="ECO:0000313" key="3">
    <source>
        <dbReference type="Proteomes" id="UP000029448"/>
    </source>
</evidence>
<feature type="domain" description="Hedgehog/Intein (Hint)" evidence="1">
    <location>
        <begin position="630"/>
        <end position="770"/>
    </location>
</feature>
<organism evidence="2 3">
    <name type="scientific">Acetobacter tropicalis</name>
    <dbReference type="NCBI Taxonomy" id="104102"/>
    <lineage>
        <taxon>Bacteria</taxon>
        <taxon>Pseudomonadati</taxon>
        <taxon>Pseudomonadota</taxon>
        <taxon>Alphaproteobacteria</taxon>
        <taxon>Acetobacterales</taxon>
        <taxon>Acetobacteraceae</taxon>
        <taxon>Acetobacter</taxon>
    </lineage>
</organism>